<dbReference type="AlphaFoldDB" id="A0A9D1WAW0"/>
<comment type="pathway">
    <text evidence="1">Purine metabolism; IMP biosynthesis via de novo pathway; 5-amino-1-(5-phospho-D-ribosyl)imidazole-4-carboxamide from 5-amino-1-(5-phospho-D-ribosyl)imidazole-4-carboxylate: step 1/2.</text>
</comment>
<evidence type="ECO:0000256" key="1">
    <source>
        <dbReference type="ARBA" id="ARBA00004672"/>
    </source>
</evidence>
<comment type="catalytic activity">
    <reaction evidence="8">
        <text>5-amino-1-(5-phospho-D-ribosyl)imidazole-4-carboxylate + L-aspartate + ATP = (2S)-2-[5-amino-1-(5-phospho-beta-D-ribosyl)imidazole-4-carboxamido]succinate + ADP + phosphate + 2 H(+)</text>
        <dbReference type="Rhea" id="RHEA:22628"/>
        <dbReference type="ChEBI" id="CHEBI:15378"/>
        <dbReference type="ChEBI" id="CHEBI:29991"/>
        <dbReference type="ChEBI" id="CHEBI:30616"/>
        <dbReference type="ChEBI" id="CHEBI:43474"/>
        <dbReference type="ChEBI" id="CHEBI:58443"/>
        <dbReference type="ChEBI" id="CHEBI:77657"/>
        <dbReference type="ChEBI" id="CHEBI:456216"/>
        <dbReference type="EC" id="6.3.2.6"/>
    </reaction>
</comment>
<name>A0A9D1WAW0_9SPHI</name>
<dbReference type="PANTHER" id="PTHR43700">
    <property type="entry name" value="PHOSPHORIBOSYLAMINOIMIDAZOLE-SUCCINOCARBOXAMIDE SYNTHASE"/>
    <property type="match status" value="1"/>
</dbReference>
<keyword evidence="6" id="KW-0658">Purine biosynthesis</keyword>
<evidence type="ECO:0000256" key="6">
    <source>
        <dbReference type="ARBA" id="ARBA00022755"/>
    </source>
</evidence>
<keyword evidence="4" id="KW-0436">Ligase</keyword>
<evidence type="ECO:0000259" key="9">
    <source>
        <dbReference type="Pfam" id="PF01259"/>
    </source>
</evidence>
<reference evidence="10" key="1">
    <citation type="journal article" date="2021" name="PeerJ">
        <title>Extensive microbial diversity within the chicken gut microbiome revealed by metagenomics and culture.</title>
        <authorList>
            <person name="Gilroy R."/>
            <person name="Ravi A."/>
            <person name="Getino M."/>
            <person name="Pursley I."/>
            <person name="Horton D.L."/>
            <person name="Alikhan N.F."/>
            <person name="Baker D."/>
            <person name="Gharbi K."/>
            <person name="Hall N."/>
            <person name="Watson M."/>
            <person name="Adriaenssens E.M."/>
            <person name="Foster-Nyarko E."/>
            <person name="Jarju S."/>
            <person name="Secka A."/>
            <person name="Antonio M."/>
            <person name="Oren A."/>
            <person name="Chaudhuri R.R."/>
            <person name="La Ragione R."/>
            <person name="Hildebrand F."/>
            <person name="Pallen M.J."/>
        </authorList>
    </citation>
    <scope>NUCLEOTIDE SEQUENCE</scope>
    <source>
        <strain evidence="10">1719</strain>
    </source>
</reference>
<dbReference type="GO" id="GO:0006189">
    <property type="term" value="P:'de novo' IMP biosynthetic process"/>
    <property type="evidence" value="ECO:0007669"/>
    <property type="project" value="TreeGrafter"/>
</dbReference>
<organism evidence="10 11">
    <name type="scientific">Candidatus Sphingobacterium stercoripullorum</name>
    <dbReference type="NCBI Taxonomy" id="2838759"/>
    <lineage>
        <taxon>Bacteria</taxon>
        <taxon>Pseudomonadati</taxon>
        <taxon>Bacteroidota</taxon>
        <taxon>Sphingobacteriia</taxon>
        <taxon>Sphingobacteriales</taxon>
        <taxon>Sphingobacteriaceae</taxon>
        <taxon>Sphingobacterium</taxon>
    </lineage>
</organism>
<dbReference type="InterPro" id="IPR028923">
    <property type="entry name" value="SAICAR_synt/ADE2_N"/>
</dbReference>
<evidence type="ECO:0000256" key="3">
    <source>
        <dbReference type="ARBA" id="ARBA00012217"/>
    </source>
</evidence>
<dbReference type="Gene3D" id="3.30.200.20">
    <property type="entry name" value="Phosphorylase Kinase, domain 1"/>
    <property type="match status" value="1"/>
</dbReference>
<dbReference type="SUPFAM" id="SSF56104">
    <property type="entry name" value="SAICAR synthase-like"/>
    <property type="match status" value="1"/>
</dbReference>
<evidence type="ECO:0000313" key="10">
    <source>
        <dbReference type="EMBL" id="HIX55408.1"/>
    </source>
</evidence>
<accession>A0A9D1WAW0</accession>
<evidence type="ECO:0000256" key="4">
    <source>
        <dbReference type="ARBA" id="ARBA00022598"/>
    </source>
</evidence>
<keyword evidence="5" id="KW-0547">Nucleotide-binding</keyword>
<sequence length="227" mass="25383">MELIYSGKTKDVYQLGSNKVLLQFKDDVTGKDGVFDPGANSVGLTIDGIGKSGLRLSAYFFKMLTEKGIATHYISSNVEKAQMEVKKANPIGKGLEVICRYKAVGSFYKRYQTYCTLAQDLDALVEITLKDDDKGDPVISKATLENLLILNSAQYEELEALTKTIAGHIKNSLEEKNLALYDIKLEFGYDSEGSLMLIDELSAGNMRVYQNEEYIEPLKLEKLFFDN</sequence>
<evidence type="ECO:0000256" key="8">
    <source>
        <dbReference type="ARBA" id="ARBA00048475"/>
    </source>
</evidence>
<evidence type="ECO:0000256" key="7">
    <source>
        <dbReference type="ARBA" id="ARBA00022840"/>
    </source>
</evidence>
<dbReference type="GO" id="GO:0005737">
    <property type="term" value="C:cytoplasm"/>
    <property type="evidence" value="ECO:0007669"/>
    <property type="project" value="TreeGrafter"/>
</dbReference>
<evidence type="ECO:0000256" key="5">
    <source>
        <dbReference type="ARBA" id="ARBA00022741"/>
    </source>
</evidence>
<protein>
    <recommendedName>
        <fullName evidence="3">phosphoribosylaminoimidazolesuccinocarboxamide synthase</fullName>
        <ecNumber evidence="3">6.3.2.6</ecNumber>
    </recommendedName>
</protein>
<comment type="caution">
    <text evidence="10">The sequence shown here is derived from an EMBL/GenBank/DDBJ whole genome shotgun (WGS) entry which is preliminary data.</text>
</comment>
<dbReference type="GO" id="GO:0005524">
    <property type="term" value="F:ATP binding"/>
    <property type="evidence" value="ECO:0007669"/>
    <property type="project" value="UniProtKB-KW"/>
</dbReference>
<dbReference type="EMBL" id="DXEZ01000289">
    <property type="protein sequence ID" value="HIX55408.1"/>
    <property type="molecule type" value="Genomic_DNA"/>
</dbReference>
<dbReference type="GO" id="GO:0004639">
    <property type="term" value="F:phosphoribosylaminoimidazolesuccinocarboxamide synthase activity"/>
    <property type="evidence" value="ECO:0007669"/>
    <property type="project" value="UniProtKB-EC"/>
</dbReference>
<comment type="similarity">
    <text evidence="2">Belongs to the SAICAR synthetase family.</text>
</comment>
<dbReference type="Gene3D" id="3.30.470.20">
    <property type="entry name" value="ATP-grasp fold, B domain"/>
    <property type="match status" value="1"/>
</dbReference>
<proteinExistence type="inferred from homology"/>
<dbReference type="Pfam" id="PF01259">
    <property type="entry name" value="SAICAR_synt"/>
    <property type="match status" value="1"/>
</dbReference>
<reference evidence="10" key="2">
    <citation type="submission" date="2021-04" db="EMBL/GenBank/DDBJ databases">
        <authorList>
            <person name="Gilroy R."/>
        </authorList>
    </citation>
    <scope>NUCLEOTIDE SEQUENCE</scope>
    <source>
        <strain evidence="10">1719</strain>
    </source>
</reference>
<dbReference type="PANTHER" id="PTHR43700:SF1">
    <property type="entry name" value="PHOSPHORIBOSYLAMINOIMIDAZOLE-SUCCINOCARBOXAMIDE SYNTHASE"/>
    <property type="match status" value="1"/>
</dbReference>
<feature type="domain" description="SAICAR synthetase/ADE2 N-terminal" evidence="9">
    <location>
        <begin position="4"/>
        <end position="215"/>
    </location>
</feature>
<evidence type="ECO:0000256" key="2">
    <source>
        <dbReference type="ARBA" id="ARBA00010190"/>
    </source>
</evidence>
<evidence type="ECO:0000313" key="11">
    <source>
        <dbReference type="Proteomes" id="UP000824156"/>
    </source>
</evidence>
<dbReference type="Proteomes" id="UP000824156">
    <property type="component" value="Unassembled WGS sequence"/>
</dbReference>
<keyword evidence="7" id="KW-0067">ATP-binding</keyword>
<gene>
    <name evidence="10" type="ORF">H9853_10295</name>
</gene>
<dbReference type="EC" id="6.3.2.6" evidence="3"/>